<dbReference type="STRING" id="1802723.A2675_02895"/>
<protein>
    <submittedName>
        <fullName evidence="1">Uncharacterized protein</fullName>
    </submittedName>
</protein>
<sequence>MNKNSSNAAAVKMLEGEPVLLLGKVWRYAEGAKTKNNQRWYGLLARGLEPEEAQKIRDCDMGDPACPLFVVRQGILVGWGNEPVPYREVRRIIDASPRIRHGRRDVKNILSRLNGALTKGGVLAGIYPVGYEPRQKIRLVEELKYRFFAFHELKEE</sequence>
<reference evidence="1 2" key="1">
    <citation type="journal article" date="2016" name="Nat. Commun.">
        <title>Thousands of microbial genomes shed light on interconnected biogeochemical processes in an aquifer system.</title>
        <authorList>
            <person name="Anantharaman K."/>
            <person name="Brown C.T."/>
            <person name="Hug L.A."/>
            <person name="Sharon I."/>
            <person name="Castelle C.J."/>
            <person name="Probst A.J."/>
            <person name="Thomas B.C."/>
            <person name="Singh A."/>
            <person name="Wilkins M.J."/>
            <person name="Karaoz U."/>
            <person name="Brodie E.L."/>
            <person name="Williams K.H."/>
            <person name="Hubbard S.S."/>
            <person name="Banfield J.F."/>
        </authorList>
    </citation>
    <scope>NUCLEOTIDE SEQUENCE [LARGE SCALE GENOMIC DNA]</scope>
</reference>
<comment type="caution">
    <text evidence="1">The sequence shown here is derived from an EMBL/GenBank/DDBJ whole genome shotgun (WGS) entry which is preliminary data.</text>
</comment>
<name>A0A1G2S8E9_9BACT</name>
<gene>
    <name evidence="1" type="ORF">A2675_02895</name>
</gene>
<evidence type="ECO:0000313" key="1">
    <source>
        <dbReference type="EMBL" id="OHA81365.1"/>
    </source>
</evidence>
<dbReference type="Proteomes" id="UP000176997">
    <property type="component" value="Unassembled WGS sequence"/>
</dbReference>
<proteinExistence type="predicted"/>
<dbReference type="AlphaFoldDB" id="A0A1G2S8E9"/>
<dbReference type="EMBL" id="MHUS01000012">
    <property type="protein sequence ID" value="OHA81365.1"/>
    <property type="molecule type" value="Genomic_DNA"/>
</dbReference>
<accession>A0A1G2S8E9</accession>
<organism evidence="1 2">
    <name type="scientific">Candidatus Yonathbacteria bacterium RIFCSPHIGHO2_01_FULL_51_10</name>
    <dbReference type="NCBI Taxonomy" id="1802723"/>
    <lineage>
        <taxon>Bacteria</taxon>
        <taxon>Candidatus Yonathiibacteriota</taxon>
    </lineage>
</organism>
<evidence type="ECO:0000313" key="2">
    <source>
        <dbReference type="Proteomes" id="UP000176997"/>
    </source>
</evidence>